<dbReference type="OrthoDB" id="9764892at2"/>
<name>A0A9W5S383_9BACL</name>
<dbReference type="InterPro" id="IPR050215">
    <property type="entry name" value="Thiolase-like_sf_Thiolase"/>
</dbReference>
<evidence type="ECO:0000256" key="1">
    <source>
        <dbReference type="ARBA" id="ARBA00005189"/>
    </source>
</evidence>
<dbReference type="PROSITE" id="PS00099">
    <property type="entry name" value="THIOLASE_3"/>
    <property type="match status" value="1"/>
</dbReference>
<dbReference type="Pfam" id="PF02803">
    <property type="entry name" value="Thiolase_C"/>
    <property type="match status" value="1"/>
</dbReference>
<keyword evidence="11" id="KW-1185">Reference proteome</keyword>
<dbReference type="Gene3D" id="3.40.47.10">
    <property type="match status" value="1"/>
</dbReference>
<feature type="domain" description="Thiolase N-terminal" evidence="8">
    <location>
        <begin position="5"/>
        <end position="262"/>
    </location>
</feature>
<evidence type="ECO:0000259" key="9">
    <source>
        <dbReference type="Pfam" id="PF02803"/>
    </source>
</evidence>
<keyword evidence="4 7" id="KW-0012">Acyltransferase</keyword>
<dbReference type="Proteomes" id="UP000053750">
    <property type="component" value="Unassembled WGS sequence"/>
</dbReference>
<dbReference type="PROSITE" id="PS00098">
    <property type="entry name" value="THIOLASE_1"/>
    <property type="match status" value="1"/>
</dbReference>
<dbReference type="RefSeq" id="WP_036580714.1">
    <property type="nucleotide sequence ID" value="NZ_KK082182.1"/>
</dbReference>
<sequence>MREAVIVAAARTPVGRAKKGSLAQTRAEDLGRTVLQAVIDRAPGVNKADVEDIIIGCAMPEGEQGLNFARIMSLYAGFPSTVPALTINRFCSSGLQSIAFAAERIMTGNADVVIAGGVESMSHVPMTGFKPSPHPGIVDEMPDVYIGMGYTAENVADRFGISREDQDRFAAGSHRKAAAALQSGAFREEIVPVAASLKGFGDNGRPWEKSVRFEADECVRPDTTVEGLAKLKPAFKAGGSVTAGNASPMNDGAAAVLVMSREKAEELGLKPLAAFRSFALAGVEPDIMGVGPVEAIPKALERAGVGLDDIKLFEINEAFASQCLHVIRTLNIDESLVNVNGGGIALGHPLGCTGTKLSASLIYELRRRGGGLGVVSMCIGGGMGAAGVFEVYAD</sequence>
<dbReference type="GO" id="GO:0003988">
    <property type="term" value="F:acetyl-CoA C-acyltransferase activity"/>
    <property type="evidence" value="ECO:0007669"/>
    <property type="project" value="UniProtKB-EC"/>
</dbReference>
<evidence type="ECO:0000256" key="4">
    <source>
        <dbReference type="ARBA" id="ARBA00023315"/>
    </source>
</evidence>
<evidence type="ECO:0000313" key="11">
    <source>
        <dbReference type="Proteomes" id="UP000053750"/>
    </source>
</evidence>
<evidence type="ECO:0000256" key="6">
    <source>
        <dbReference type="PIRSR" id="PIRSR000429-1"/>
    </source>
</evidence>
<dbReference type="InterPro" id="IPR020615">
    <property type="entry name" value="Thiolase_acyl_enz_int_AS"/>
</dbReference>
<protein>
    <recommendedName>
        <fullName evidence="5">acetyl-CoA C-acyltransferase</fullName>
        <ecNumber evidence="5">2.3.1.16</ecNumber>
    </recommendedName>
</protein>
<dbReference type="EMBL" id="JFHU01000053">
    <property type="protein sequence ID" value="EXX90754.1"/>
    <property type="molecule type" value="Genomic_DNA"/>
</dbReference>
<gene>
    <name evidence="10" type="ORF">BG53_13030</name>
</gene>
<dbReference type="Pfam" id="PF00108">
    <property type="entry name" value="Thiolase_N"/>
    <property type="match status" value="1"/>
</dbReference>
<comment type="caution">
    <text evidence="10">The sequence shown here is derived from an EMBL/GenBank/DDBJ whole genome shotgun (WGS) entry which is preliminary data.</text>
</comment>
<evidence type="ECO:0000256" key="7">
    <source>
        <dbReference type="RuleBase" id="RU003557"/>
    </source>
</evidence>
<feature type="active site" description="Proton acceptor" evidence="6">
    <location>
        <position position="378"/>
    </location>
</feature>
<dbReference type="GO" id="GO:0005737">
    <property type="term" value="C:cytoplasm"/>
    <property type="evidence" value="ECO:0007669"/>
    <property type="project" value="UniProtKB-ARBA"/>
</dbReference>
<organism evidence="10 11">
    <name type="scientific">Paenibacillus darwinianus</name>
    <dbReference type="NCBI Taxonomy" id="1380763"/>
    <lineage>
        <taxon>Bacteria</taxon>
        <taxon>Bacillati</taxon>
        <taxon>Bacillota</taxon>
        <taxon>Bacilli</taxon>
        <taxon>Bacillales</taxon>
        <taxon>Paenibacillaceae</taxon>
        <taxon>Paenibacillus</taxon>
    </lineage>
</organism>
<keyword evidence="3 7" id="KW-0808">Transferase</keyword>
<evidence type="ECO:0000256" key="2">
    <source>
        <dbReference type="ARBA" id="ARBA00010982"/>
    </source>
</evidence>
<dbReference type="InterPro" id="IPR002155">
    <property type="entry name" value="Thiolase"/>
</dbReference>
<dbReference type="InterPro" id="IPR020613">
    <property type="entry name" value="Thiolase_CS"/>
</dbReference>
<dbReference type="FunFam" id="3.40.47.10:FF:000010">
    <property type="entry name" value="Acetyl-CoA acetyltransferase (Thiolase)"/>
    <property type="match status" value="1"/>
</dbReference>
<feature type="active site" description="Acyl-thioester intermediate" evidence="6">
    <location>
        <position position="91"/>
    </location>
</feature>
<evidence type="ECO:0000313" key="10">
    <source>
        <dbReference type="EMBL" id="EXX90754.1"/>
    </source>
</evidence>
<evidence type="ECO:0000256" key="5">
    <source>
        <dbReference type="ARBA" id="ARBA00024073"/>
    </source>
</evidence>
<dbReference type="InterPro" id="IPR020616">
    <property type="entry name" value="Thiolase_N"/>
</dbReference>
<dbReference type="PROSITE" id="PS00737">
    <property type="entry name" value="THIOLASE_2"/>
    <property type="match status" value="1"/>
</dbReference>
<proteinExistence type="inferred from homology"/>
<dbReference type="EC" id="2.3.1.16" evidence="5"/>
<dbReference type="PANTHER" id="PTHR43853:SF21">
    <property type="entry name" value="STEROID 3-KETOACYL-COA THIOLASE"/>
    <property type="match status" value="1"/>
</dbReference>
<dbReference type="AlphaFoldDB" id="A0A9W5S383"/>
<dbReference type="InterPro" id="IPR020617">
    <property type="entry name" value="Thiolase_C"/>
</dbReference>
<comment type="pathway">
    <text evidence="1">Lipid metabolism.</text>
</comment>
<dbReference type="InterPro" id="IPR020610">
    <property type="entry name" value="Thiolase_AS"/>
</dbReference>
<dbReference type="GO" id="GO:0006635">
    <property type="term" value="P:fatty acid beta-oxidation"/>
    <property type="evidence" value="ECO:0007669"/>
    <property type="project" value="TreeGrafter"/>
</dbReference>
<dbReference type="InterPro" id="IPR016039">
    <property type="entry name" value="Thiolase-like"/>
</dbReference>
<feature type="active site" description="Proton acceptor" evidence="6">
    <location>
        <position position="348"/>
    </location>
</feature>
<evidence type="ECO:0000256" key="3">
    <source>
        <dbReference type="ARBA" id="ARBA00022679"/>
    </source>
</evidence>
<dbReference type="PIRSF" id="PIRSF000429">
    <property type="entry name" value="Ac-CoA_Ac_transf"/>
    <property type="match status" value="1"/>
</dbReference>
<dbReference type="NCBIfam" id="TIGR01930">
    <property type="entry name" value="AcCoA-C-Actrans"/>
    <property type="match status" value="1"/>
</dbReference>
<dbReference type="SUPFAM" id="SSF53901">
    <property type="entry name" value="Thiolase-like"/>
    <property type="match status" value="2"/>
</dbReference>
<dbReference type="CDD" id="cd00751">
    <property type="entry name" value="thiolase"/>
    <property type="match status" value="1"/>
</dbReference>
<dbReference type="GO" id="GO:0010124">
    <property type="term" value="P:phenylacetate catabolic process"/>
    <property type="evidence" value="ECO:0007669"/>
    <property type="project" value="TreeGrafter"/>
</dbReference>
<evidence type="ECO:0000259" key="8">
    <source>
        <dbReference type="Pfam" id="PF00108"/>
    </source>
</evidence>
<comment type="similarity">
    <text evidence="2 7">Belongs to the thiolase-like superfamily. Thiolase family.</text>
</comment>
<reference evidence="10 11" key="1">
    <citation type="submission" date="2014-02" db="EMBL/GenBank/DDBJ databases">
        <title>Genome sequence of Paenibacillus darwinianus reveals adaptive mechanisms for survival in Antarctic soils.</title>
        <authorList>
            <person name="Dsouza M."/>
            <person name="Taylor M.W."/>
            <person name="Turner S.J."/>
            <person name="Aislabie J."/>
        </authorList>
    </citation>
    <scope>NUCLEOTIDE SEQUENCE [LARGE SCALE GENOMIC DNA]</scope>
    <source>
        <strain evidence="10 11">CE1</strain>
    </source>
</reference>
<accession>A0A9W5S383</accession>
<dbReference type="PANTHER" id="PTHR43853">
    <property type="entry name" value="3-KETOACYL-COA THIOLASE, PEROXISOMAL"/>
    <property type="match status" value="1"/>
</dbReference>
<feature type="domain" description="Thiolase C-terminal" evidence="9">
    <location>
        <begin position="269"/>
        <end position="390"/>
    </location>
</feature>